<sequence length="171" mass="19638">MPTLKQYDEAIAKYHESLTIKTVPVVSWEFNHILLDHITSSFLDVNKINAIALKTKWVKEDWDLSTILKDEVIIVTDYKLSIIFASSNLSKMNGYHEDDVLGKSPKMFHGKETCLKTSNEIREAVNQKIPFEKTVLNYKKNGETYICKIKGFPIFDEKGELCNFIAFEKAA</sequence>
<dbReference type="Pfam" id="PF13426">
    <property type="entry name" value="PAS_9"/>
    <property type="match status" value="1"/>
</dbReference>
<dbReference type="EMBL" id="JBHTIZ010000005">
    <property type="protein sequence ID" value="MFD0983157.1"/>
    <property type="molecule type" value="Genomic_DNA"/>
</dbReference>
<dbReference type="Proteomes" id="UP001597051">
    <property type="component" value="Unassembled WGS sequence"/>
</dbReference>
<evidence type="ECO:0000313" key="3">
    <source>
        <dbReference type="Proteomes" id="UP001597051"/>
    </source>
</evidence>
<dbReference type="CDD" id="cd00130">
    <property type="entry name" value="PAS"/>
    <property type="match status" value="1"/>
</dbReference>
<dbReference type="InterPro" id="IPR035965">
    <property type="entry name" value="PAS-like_dom_sf"/>
</dbReference>
<gene>
    <name evidence="2" type="ORF">ACFQ0S_01580</name>
</gene>
<accession>A0ABW3IY82</accession>
<evidence type="ECO:0000313" key="2">
    <source>
        <dbReference type="EMBL" id="MFD0983157.1"/>
    </source>
</evidence>
<dbReference type="InterPro" id="IPR000014">
    <property type="entry name" value="PAS"/>
</dbReference>
<protein>
    <submittedName>
        <fullName evidence="2">PAS domain-containing protein</fullName>
    </submittedName>
</protein>
<dbReference type="RefSeq" id="WP_379752510.1">
    <property type="nucleotide sequence ID" value="NZ_JBHSYB010000002.1"/>
</dbReference>
<evidence type="ECO:0000259" key="1">
    <source>
        <dbReference type="PROSITE" id="PS50112"/>
    </source>
</evidence>
<keyword evidence="3" id="KW-1185">Reference proteome</keyword>
<dbReference type="NCBIfam" id="TIGR00229">
    <property type="entry name" value="sensory_box"/>
    <property type="match status" value="1"/>
</dbReference>
<dbReference type="SUPFAM" id="SSF55785">
    <property type="entry name" value="PYP-like sensor domain (PAS domain)"/>
    <property type="match status" value="1"/>
</dbReference>
<name>A0ABW3IY82_9FLAO</name>
<proteinExistence type="predicted"/>
<feature type="domain" description="PAS" evidence="1">
    <location>
        <begin position="73"/>
        <end position="128"/>
    </location>
</feature>
<organism evidence="2 3">
    <name type="scientific">Flavobacterium myungsuense</name>
    <dbReference type="NCBI Taxonomy" id="651823"/>
    <lineage>
        <taxon>Bacteria</taxon>
        <taxon>Pseudomonadati</taxon>
        <taxon>Bacteroidota</taxon>
        <taxon>Flavobacteriia</taxon>
        <taxon>Flavobacteriales</taxon>
        <taxon>Flavobacteriaceae</taxon>
        <taxon>Flavobacterium</taxon>
    </lineage>
</organism>
<dbReference type="PROSITE" id="PS50112">
    <property type="entry name" value="PAS"/>
    <property type="match status" value="1"/>
</dbReference>
<comment type="caution">
    <text evidence="2">The sequence shown here is derived from an EMBL/GenBank/DDBJ whole genome shotgun (WGS) entry which is preliminary data.</text>
</comment>
<reference evidence="3" key="1">
    <citation type="journal article" date="2019" name="Int. J. Syst. Evol. Microbiol.">
        <title>The Global Catalogue of Microorganisms (GCM) 10K type strain sequencing project: providing services to taxonomists for standard genome sequencing and annotation.</title>
        <authorList>
            <consortium name="The Broad Institute Genomics Platform"/>
            <consortium name="The Broad Institute Genome Sequencing Center for Infectious Disease"/>
            <person name="Wu L."/>
            <person name="Ma J."/>
        </authorList>
    </citation>
    <scope>NUCLEOTIDE SEQUENCE [LARGE SCALE GENOMIC DNA]</scope>
    <source>
        <strain evidence="3">CECT 7649</strain>
    </source>
</reference>
<dbReference type="Gene3D" id="3.30.450.20">
    <property type="entry name" value="PAS domain"/>
    <property type="match status" value="1"/>
</dbReference>